<dbReference type="PRINTS" id="PR00080">
    <property type="entry name" value="SDRFAMILY"/>
</dbReference>
<dbReference type="PRINTS" id="PR00081">
    <property type="entry name" value="GDHRDH"/>
</dbReference>
<keyword evidence="1" id="KW-0521">NADP</keyword>
<dbReference type="InterPro" id="IPR002347">
    <property type="entry name" value="SDR_fam"/>
</dbReference>
<accession>A0A8D7EXA3</accession>
<dbReference type="SMART" id="SM00822">
    <property type="entry name" value="PKS_KR"/>
    <property type="match status" value="1"/>
</dbReference>
<dbReference type="AlphaFoldDB" id="A0A8D7EXA3"/>
<dbReference type="GO" id="GO:0016491">
    <property type="term" value="F:oxidoreductase activity"/>
    <property type="evidence" value="ECO:0007669"/>
    <property type="project" value="UniProtKB-KW"/>
</dbReference>
<dbReference type="PROSITE" id="PS00061">
    <property type="entry name" value="ADH_SHORT"/>
    <property type="match status" value="1"/>
</dbReference>
<evidence type="ECO:0000256" key="2">
    <source>
        <dbReference type="ARBA" id="ARBA00023002"/>
    </source>
</evidence>
<dbReference type="SUPFAM" id="SSF51735">
    <property type="entry name" value="NAD(P)-binding Rossmann-fold domains"/>
    <property type="match status" value="1"/>
</dbReference>
<gene>
    <name evidence="4" type="ORF">GSMUA_221890.1</name>
</gene>
<dbReference type="Pfam" id="PF13561">
    <property type="entry name" value="adh_short_C2"/>
    <property type="match status" value="1"/>
</dbReference>
<proteinExistence type="predicted"/>
<evidence type="ECO:0000259" key="3">
    <source>
        <dbReference type="SMART" id="SM00822"/>
    </source>
</evidence>
<dbReference type="PANTHER" id="PTHR42898:SF6">
    <property type="entry name" value="NADP-DEPENDENT MANNITOL DEHYDROGENASE"/>
    <property type="match status" value="1"/>
</dbReference>
<feature type="domain" description="Ketoreductase" evidence="3">
    <location>
        <begin position="54"/>
        <end position="232"/>
    </location>
</feature>
<protein>
    <submittedName>
        <fullName evidence="4">(wild Malaysian banana) hypothetical protein</fullName>
    </submittedName>
</protein>
<dbReference type="PANTHER" id="PTHR42898">
    <property type="entry name" value="TROPINONE REDUCTASE"/>
    <property type="match status" value="1"/>
</dbReference>
<sequence>MSHVNMTWLDLFRHGSRSRNSRLRLSTEREKKAMEAGNGCRPNITDDRWSLRGTTALVTGGSKGIGHAIVEELARFGAAVHTCSRNEAELSRCLQRWEAMNLKVTGSVCDVSSPVEREKLMEDVKSIFHGKLNILASRVNNAGTGFQRRVTDVTPEDFKLLTSTNLDSAVHLSQLAHPLLKASGSGNVVFISSITSLVGIDTLAVYAATKGAMNQLTRSLACEWAKDNIRANCVAPGYIRTPLIEPLCENEEFVAKETNRIPLGRLGEVDDVAPVVAFLCLPASRYVNGQVVVIDGGRTVNGNRCSETLMRAEADSRVASPIEIADWEFQWPEIRAEF</sequence>
<keyword evidence="2" id="KW-0560">Oxidoreductase</keyword>
<evidence type="ECO:0000313" key="4">
    <source>
        <dbReference type="EMBL" id="CAG1834084.1"/>
    </source>
</evidence>
<organism evidence="4">
    <name type="scientific">Musa acuminata subsp. malaccensis</name>
    <name type="common">Wild banana</name>
    <name type="synonym">Musa malaccensis</name>
    <dbReference type="NCBI Taxonomy" id="214687"/>
    <lineage>
        <taxon>Eukaryota</taxon>
        <taxon>Viridiplantae</taxon>
        <taxon>Streptophyta</taxon>
        <taxon>Embryophyta</taxon>
        <taxon>Tracheophyta</taxon>
        <taxon>Spermatophyta</taxon>
        <taxon>Magnoliopsida</taxon>
        <taxon>Liliopsida</taxon>
        <taxon>Zingiberales</taxon>
        <taxon>Musaceae</taxon>
        <taxon>Musa</taxon>
    </lineage>
</organism>
<dbReference type="FunFam" id="3.40.50.720:FF:000084">
    <property type="entry name" value="Short-chain dehydrogenase reductase"/>
    <property type="match status" value="1"/>
</dbReference>
<reference evidence="4" key="1">
    <citation type="submission" date="2021-03" db="EMBL/GenBank/DDBJ databases">
        <authorList>
            <consortium name="Genoscope - CEA"/>
            <person name="William W."/>
        </authorList>
    </citation>
    <scope>NUCLEOTIDE SEQUENCE</scope>
    <source>
        <strain evidence="4">Doubled-haploid Pahang</strain>
    </source>
</reference>
<dbReference type="InterPro" id="IPR045000">
    <property type="entry name" value="TR"/>
</dbReference>
<dbReference type="InterPro" id="IPR057326">
    <property type="entry name" value="KR_dom"/>
</dbReference>
<evidence type="ECO:0000256" key="1">
    <source>
        <dbReference type="ARBA" id="ARBA00022857"/>
    </source>
</evidence>
<dbReference type="Gene3D" id="3.40.50.720">
    <property type="entry name" value="NAD(P)-binding Rossmann-like Domain"/>
    <property type="match status" value="1"/>
</dbReference>
<dbReference type="InterPro" id="IPR020904">
    <property type="entry name" value="Sc_DH/Rdtase_CS"/>
</dbReference>
<name>A0A8D7EXA3_MUSAM</name>
<dbReference type="InterPro" id="IPR036291">
    <property type="entry name" value="NAD(P)-bd_dom_sf"/>
</dbReference>
<dbReference type="EMBL" id="HG996474">
    <property type="protein sequence ID" value="CAG1834084.1"/>
    <property type="molecule type" value="Genomic_DNA"/>
</dbReference>